<dbReference type="EMBL" id="QGKW02001940">
    <property type="protein sequence ID" value="KAF2559143.1"/>
    <property type="molecule type" value="Genomic_DNA"/>
</dbReference>
<dbReference type="InterPro" id="IPR017451">
    <property type="entry name" value="F-box-assoc_interact_dom"/>
</dbReference>
<dbReference type="Proteomes" id="UP000712281">
    <property type="component" value="Unassembled WGS sequence"/>
</dbReference>
<dbReference type="InterPro" id="IPR050796">
    <property type="entry name" value="SCF_F-box_component"/>
</dbReference>
<dbReference type="InterPro" id="IPR001810">
    <property type="entry name" value="F-box_dom"/>
</dbReference>
<organism evidence="2 3">
    <name type="scientific">Brassica cretica</name>
    <name type="common">Mustard</name>
    <dbReference type="NCBI Taxonomy" id="69181"/>
    <lineage>
        <taxon>Eukaryota</taxon>
        <taxon>Viridiplantae</taxon>
        <taxon>Streptophyta</taxon>
        <taxon>Embryophyta</taxon>
        <taxon>Tracheophyta</taxon>
        <taxon>Spermatophyta</taxon>
        <taxon>Magnoliopsida</taxon>
        <taxon>eudicotyledons</taxon>
        <taxon>Gunneridae</taxon>
        <taxon>Pentapetalae</taxon>
        <taxon>rosids</taxon>
        <taxon>malvids</taxon>
        <taxon>Brassicales</taxon>
        <taxon>Brassicaceae</taxon>
        <taxon>Brassiceae</taxon>
        <taxon>Brassica</taxon>
    </lineage>
</organism>
<dbReference type="SUPFAM" id="SSF81383">
    <property type="entry name" value="F-box domain"/>
    <property type="match status" value="1"/>
</dbReference>
<protein>
    <recommendedName>
        <fullName evidence="1">F-box domain-containing protein</fullName>
    </recommendedName>
</protein>
<dbReference type="PANTHER" id="PTHR31672:SF13">
    <property type="entry name" value="F-BOX PROTEIN CPR30-LIKE"/>
    <property type="match status" value="1"/>
</dbReference>
<comment type="caution">
    <text evidence="2">The sequence shown here is derived from an EMBL/GenBank/DDBJ whole genome shotgun (WGS) entry which is preliminary data.</text>
</comment>
<dbReference type="AlphaFoldDB" id="A0A8S9HMG9"/>
<dbReference type="Pfam" id="PF00646">
    <property type="entry name" value="F-box"/>
    <property type="match status" value="1"/>
</dbReference>
<sequence length="392" mass="44483">MFVALFHGVPTLVDESDDDEAVERNAFRIGSEEYLPEDLLVDILSKVPLASLARFRSVSKRWKALINYLRFKKSSIDSRVYLVSINLLGAQDNVVNITSQFSLKYPLSNSSKEVNICEVFHCDGLLLCTTEDNRLMVWNPCLDETTWIKPRSYYERSDIFALGKSSCNKFKILRIALLHGPGPAFEFMKPRLYEIYDFTSNSWRVVNEARDWSILGLGRRGTCVDGNAYWLSFSYTSQQPRMDIILKFDFSTERFTSMSPPVDVLSCNVFALSVTREEHKLCMLASVADDVDVWMATKIDGAGAMSWSKFLTVKRVYNNQWMFLTGMNFLVDEENRVIVCPGKSLDSDRFLHIVGEDKCIQVDKHDAGSRCSLHLSYVPTLVPASDPTGSLG</sequence>
<dbReference type="InterPro" id="IPR006527">
    <property type="entry name" value="F-box-assoc_dom_typ1"/>
</dbReference>
<evidence type="ECO:0000313" key="3">
    <source>
        <dbReference type="Proteomes" id="UP000712281"/>
    </source>
</evidence>
<proteinExistence type="predicted"/>
<dbReference type="SMART" id="SM00256">
    <property type="entry name" value="FBOX"/>
    <property type="match status" value="1"/>
</dbReference>
<dbReference type="PANTHER" id="PTHR31672">
    <property type="entry name" value="BNACNNG10540D PROTEIN"/>
    <property type="match status" value="1"/>
</dbReference>
<dbReference type="CDD" id="cd22157">
    <property type="entry name" value="F-box_AtFBW1-like"/>
    <property type="match status" value="1"/>
</dbReference>
<evidence type="ECO:0000313" key="2">
    <source>
        <dbReference type="EMBL" id="KAF2559143.1"/>
    </source>
</evidence>
<accession>A0A8S9HMG9</accession>
<reference evidence="2" key="1">
    <citation type="submission" date="2019-12" db="EMBL/GenBank/DDBJ databases">
        <title>Genome sequencing and annotation of Brassica cretica.</title>
        <authorList>
            <person name="Studholme D.J."/>
            <person name="Sarris P.F."/>
        </authorList>
    </citation>
    <scope>NUCLEOTIDE SEQUENCE</scope>
    <source>
        <strain evidence="2">PFS-001/15</strain>
        <tissue evidence="2">Leaf</tissue>
    </source>
</reference>
<dbReference type="NCBIfam" id="TIGR01640">
    <property type="entry name" value="F_box_assoc_1"/>
    <property type="match status" value="1"/>
</dbReference>
<dbReference type="PROSITE" id="PS50181">
    <property type="entry name" value="FBOX"/>
    <property type="match status" value="1"/>
</dbReference>
<gene>
    <name evidence="2" type="ORF">F2Q68_00017177</name>
</gene>
<dbReference type="Gene3D" id="1.20.1280.50">
    <property type="match status" value="1"/>
</dbReference>
<name>A0A8S9HMG9_BRACR</name>
<feature type="domain" description="F-box" evidence="1">
    <location>
        <begin position="29"/>
        <end position="74"/>
    </location>
</feature>
<dbReference type="Pfam" id="PF07734">
    <property type="entry name" value="FBA_1"/>
    <property type="match status" value="1"/>
</dbReference>
<evidence type="ECO:0000259" key="1">
    <source>
        <dbReference type="PROSITE" id="PS50181"/>
    </source>
</evidence>
<dbReference type="InterPro" id="IPR036047">
    <property type="entry name" value="F-box-like_dom_sf"/>
</dbReference>